<dbReference type="AlphaFoldDB" id="A0A7G6DZH4"/>
<keyword evidence="8" id="KW-1185">Reference proteome</keyword>
<dbReference type="Proteomes" id="UP000515847">
    <property type="component" value="Chromosome"/>
</dbReference>
<dbReference type="PANTHER" id="PTHR38825:SF1">
    <property type="entry name" value="TRANSPORTER, LYSE FAMILY"/>
    <property type="match status" value="1"/>
</dbReference>
<dbReference type="KEGG" id="tfr:BR63_02190"/>
<dbReference type="InterPro" id="IPR001123">
    <property type="entry name" value="LeuE-type"/>
</dbReference>
<evidence type="ECO:0000256" key="5">
    <source>
        <dbReference type="ARBA" id="ARBA00023136"/>
    </source>
</evidence>
<evidence type="ECO:0000256" key="6">
    <source>
        <dbReference type="SAM" id="Phobius"/>
    </source>
</evidence>
<keyword evidence="3 6" id="KW-0812">Transmembrane</keyword>
<dbReference type="GO" id="GO:0005886">
    <property type="term" value="C:plasma membrane"/>
    <property type="evidence" value="ECO:0007669"/>
    <property type="project" value="UniProtKB-SubCell"/>
</dbReference>
<evidence type="ECO:0000256" key="3">
    <source>
        <dbReference type="ARBA" id="ARBA00022692"/>
    </source>
</evidence>
<feature type="transmembrane region" description="Helical" evidence="6">
    <location>
        <begin position="184"/>
        <end position="205"/>
    </location>
</feature>
<organism evidence="7 8">
    <name type="scientific">Thermanaerosceptrum fracticalcis</name>
    <dbReference type="NCBI Taxonomy" id="1712410"/>
    <lineage>
        <taxon>Bacteria</taxon>
        <taxon>Bacillati</taxon>
        <taxon>Bacillota</taxon>
        <taxon>Clostridia</taxon>
        <taxon>Eubacteriales</taxon>
        <taxon>Peptococcaceae</taxon>
        <taxon>Thermanaerosceptrum</taxon>
    </lineage>
</organism>
<dbReference type="Pfam" id="PF01810">
    <property type="entry name" value="LysE"/>
    <property type="match status" value="1"/>
</dbReference>
<evidence type="ECO:0000256" key="4">
    <source>
        <dbReference type="ARBA" id="ARBA00022989"/>
    </source>
</evidence>
<protein>
    <submittedName>
        <fullName evidence="7">Lysine transporter LysE</fullName>
    </submittedName>
</protein>
<accession>A0A7G6DZH4</accession>
<comment type="subcellular location">
    <subcellularLocation>
        <location evidence="1">Cell membrane</location>
        <topology evidence="1">Multi-pass membrane protein</topology>
    </subcellularLocation>
</comment>
<name>A0A7G6DZH4_THEFR</name>
<evidence type="ECO:0000313" key="7">
    <source>
        <dbReference type="EMBL" id="QNB45228.1"/>
    </source>
</evidence>
<proteinExistence type="predicted"/>
<dbReference type="OrthoDB" id="9784202at2"/>
<feature type="transmembrane region" description="Helical" evidence="6">
    <location>
        <begin position="151"/>
        <end position="172"/>
    </location>
</feature>
<sequence length="214" mass="22890">MSLVTLFITAFIMGFSGAMMPGPLLTVNINESYRRGISAGPLLIMGHGFLELLLVIGLTLGLGAVLVLPLVKGVIALVGGLVLLWMGWDMVKEAWQGAVSLELAAGGEVKGMQPVLAGAVVSLSNPYWVLWWATIGVTYVTLALQKGILGLAVFLTGHVLSDFVWYTAVSLAVVSGRKLLSDKVYRGILITCGLFLLYLAIYFIWSGKNFLLGT</sequence>
<dbReference type="RefSeq" id="WP_034423420.1">
    <property type="nucleotide sequence ID" value="NZ_CP045798.1"/>
</dbReference>
<reference evidence="7 8" key="1">
    <citation type="journal article" date="2019" name="Front. Microbiol.">
        <title>Thermoanaerosceptrum fracticalcis gen. nov. sp. nov., a Novel Fumarate-Fermenting Microorganism From a Deep Fractured Carbonate Aquifer of the US Great Basin.</title>
        <authorList>
            <person name="Hamilton-Brehm S.D."/>
            <person name="Stewart L.E."/>
            <person name="Zavarin M."/>
            <person name="Caldwell M."/>
            <person name="Lawson P.A."/>
            <person name="Onstott T.C."/>
            <person name="Grzymski J."/>
            <person name="Neveux I."/>
            <person name="Lollar B.S."/>
            <person name="Russell C.E."/>
            <person name="Moser D.P."/>
        </authorList>
    </citation>
    <scope>NUCLEOTIDE SEQUENCE [LARGE SCALE GENOMIC DNA]</scope>
    <source>
        <strain evidence="7 8">DRI-13</strain>
    </source>
</reference>
<evidence type="ECO:0000313" key="8">
    <source>
        <dbReference type="Proteomes" id="UP000515847"/>
    </source>
</evidence>
<keyword evidence="5 6" id="KW-0472">Membrane</keyword>
<keyword evidence="4 6" id="KW-1133">Transmembrane helix</keyword>
<feature type="transmembrane region" description="Helical" evidence="6">
    <location>
        <begin position="42"/>
        <end position="63"/>
    </location>
</feature>
<evidence type="ECO:0000256" key="2">
    <source>
        <dbReference type="ARBA" id="ARBA00022475"/>
    </source>
</evidence>
<dbReference type="PANTHER" id="PTHR38825">
    <property type="entry name" value="LYSINE EXPORTER PROTEIN (LYSE/YGGA)"/>
    <property type="match status" value="1"/>
</dbReference>
<evidence type="ECO:0000256" key="1">
    <source>
        <dbReference type="ARBA" id="ARBA00004651"/>
    </source>
</evidence>
<feature type="transmembrane region" description="Helical" evidence="6">
    <location>
        <begin position="127"/>
        <end position="144"/>
    </location>
</feature>
<dbReference type="GO" id="GO:0006865">
    <property type="term" value="P:amino acid transport"/>
    <property type="evidence" value="ECO:0007669"/>
    <property type="project" value="InterPro"/>
</dbReference>
<keyword evidence="2" id="KW-1003">Cell membrane</keyword>
<dbReference type="EMBL" id="CP045798">
    <property type="protein sequence ID" value="QNB45228.1"/>
    <property type="molecule type" value="Genomic_DNA"/>
</dbReference>
<gene>
    <name evidence="7" type="ORF">BR63_02190</name>
</gene>
<feature type="transmembrane region" description="Helical" evidence="6">
    <location>
        <begin position="70"/>
        <end position="88"/>
    </location>
</feature>